<dbReference type="SUPFAM" id="SSF53474">
    <property type="entry name" value="alpha/beta-Hydrolases"/>
    <property type="match status" value="1"/>
</dbReference>
<dbReference type="Pfam" id="PF12146">
    <property type="entry name" value="Hydrolase_4"/>
    <property type="match status" value="1"/>
</dbReference>
<dbReference type="Proteomes" id="UP000619293">
    <property type="component" value="Unassembled WGS sequence"/>
</dbReference>
<reference evidence="2 3" key="1">
    <citation type="submission" date="2021-01" db="EMBL/GenBank/DDBJ databases">
        <title>Whole genome shotgun sequence of Catellatospora chokoriensis NBRC 107358.</title>
        <authorList>
            <person name="Komaki H."/>
            <person name="Tamura T."/>
        </authorList>
    </citation>
    <scope>NUCLEOTIDE SEQUENCE [LARGE SCALE GENOMIC DNA]</scope>
    <source>
        <strain evidence="2 3">NBRC 107358</strain>
    </source>
</reference>
<organism evidence="2 3">
    <name type="scientific">Catellatospora chokoriensis</name>
    <dbReference type="NCBI Taxonomy" id="310353"/>
    <lineage>
        <taxon>Bacteria</taxon>
        <taxon>Bacillati</taxon>
        <taxon>Actinomycetota</taxon>
        <taxon>Actinomycetes</taxon>
        <taxon>Micromonosporales</taxon>
        <taxon>Micromonosporaceae</taxon>
        <taxon>Catellatospora</taxon>
    </lineage>
</organism>
<dbReference type="InterPro" id="IPR029058">
    <property type="entry name" value="AB_hydrolase_fold"/>
</dbReference>
<evidence type="ECO:0000313" key="3">
    <source>
        <dbReference type="Proteomes" id="UP000619293"/>
    </source>
</evidence>
<dbReference type="AlphaFoldDB" id="A0A8J3K4T1"/>
<dbReference type="RefSeq" id="WP_191839864.1">
    <property type="nucleotide sequence ID" value="NZ_BAAALB010000052.1"/>
</dbReference>
<dbReference type="GO" id="GO:0016787">
    <property type="term" value="F:hydrolase activity"/>
    <property type="evidence" value="ECO:0007669"/>
    <property type="project" value="UniProtKB-KW"/>
</dbReference>
<dbReference type="EMBL" id="BONG01000080">
    <property type="protein sequence ID" value="GIF94064.1"/>
    <property type="molecule type" value="Genomic_DNA"/>
</dbReference>
<dbReference type="Gene3D" id="3.40.50.1820">
    <property type="entry name" value="alpha/beta hydrolase"/>
    <property type="match status" value="1"/>
</dbReference>
<dbReference type="InterPro" id="IPR022742">
    <property type="entry name" value="Hydrolase_4"/>
</dbReference>
<evidence type="ECO:0000259" key="1">
    <source>
        <dbReference type="Pfam" id="PF12146"/>
    </source>
</evidence>
<accession>A0A8J3K4T1</accession>
<keyword evidence="2" id="KW-0378">Hydrolase</keyword>
<gene>
    <name evidence="2" type="ORF">Cch02nite_75080</name>
</gene>
<evidence type="ECO:0000313" key="2">
    <source>
        <dbReference type="EMBL" id="GIF94064.1"/>
    </source>
</evidence>
<sequence length="211" mass="22916">MRTPALEVREAATGSPRALVILLHGGVVDGHGRAHRGRAAYLRMLPFRRAMPDDVTVWRLRYRYRGWNGAAADPVRDLAWALDQARTRHPRLPVILVGHSMGARAALWGAGDPQVTAVCALAPWIEPGDPVDQLAGRTVLIAHGVADRITDPAASRRYAAAAERAGAFVTFLDVTGDGHGMVRRARYWHRLVGDFVAARTPRPDTAPATSS</sequence>
<proteinExistence type="predicted"/>
<comment type="caution">
    <text evidence="2">The sequence shown here is derived from an EMBL/GenBank/DDBJ whole genome shotgun (WGS) entry which is preliminary data.</text>
</comment>
<feature type="domain" description="Serine aminopeptidase S33" evidence="1">
    <location>
        <begin position="63"/>
        <end position="130"/>
    </location>
</feature>
<keyword evidence="3" id="KW-1185">Reference proteome</keyword>
<protein>
    <submittedName>
        <fullName evidence="2">Alpha/beta hydrolase</fullName>
    </submittedName>
</protein>
<name>A0A8J3K4T1_9ACTN</name>